<protein>
    <submittedName>
        <fullName evidence="1">Centromere protein P</fullName>
    </submittedName>
</protein>
<gene>
    <name evidence="1" type="primary">CENPP</name>
</gene>
<proteinExistence type="predicted"/>
<name>A0A2K6DGN8_MACNE</name>
<reference evidence="1" key="1">
    <citation type="submission" date="2025-08" db="UniProtKB">
        <authorList>
            <consortium name="Ensembl"/>
        </authorList>
    </citation>
    <scope>IDENTIFICATION</scope>
</reference>
<dbReference type="CTD" id="105498856"/>
<dbReference type="AlphaFoldDB" id="A0A2K6DGN8"/>
<evidence type="ECO:0000313" key="1">
    <source>
        <dbReference type="Ensembl" id="ENSMNEP00000035090.1"/>
    </source>
</evidence>
<dbReference type="GO" id="GO:0000939">
    <property type="term" value="C:inner kinetochore"/>
    <property type="evidence" value="ECO:0007669"/>
    <property type="project" value="Ensembl"/>
</dbReference>
<accession>A0A2K6DGN8</accession>
<dbReference type="KEGG" id="mni:105498856"/>
<dbReference type="PANTHER" id="PTHR28577:SF1">
    <property type="entry name" value="CENTROMERE PROTEIN P"/>
    <property type="match status" value="1"/>
</dbReference>
<dbReference type="Proteomes" id="UP000233120">
    <property type="component" value="Unassembled WGS sequence"/>
</dbReference>
<dbReference type="STRING" id="9545.ENSMNEP00000035090"/>
<dbReference type="GeneTree" id="ENSGT00390000011897"/>
<dbReference type="OrthoDB" id="5976950at2759"/>
<dbReference type="OMA" id="TYAEWYE"/>
<reference evidence="1" key="2">
    <citation type="submission" date="2025-09" db="UniProtKB">
        <authorList>
            <consortium name="Ensembl"/>
        </authorList>
    </citation>
    <scope>IDENTIFICATION</scope>
</reference>
<keyword evidence="2" id="KW-1185">Reference proteome</keyword>
<dbReference type="Pfam" id="PF13096">
    <property type="entry name" value="CENP-P"/>
    <property type="match status" value="1"/>
</dbReference>
<sequence length="288" mass="33153">MDAELAEERVLQAEIAAVRRACENPPAPWEEKSRVQKSFQAIHQFTSEGWKSSKDLKNQLGHLESELSFLSTLTGINIRNYSRQTEDLTSTEMAEKSIRKVLQRHRLSGNCHMVTFQLEFQILEIQNKERLSSAVTDLNIIMEPTECSELSEFVSRAEDRKDLFMFFRSLHFFVEWFEYRKRTFKHFKEKYPDAVYLSEGPSSCSMGIRSASRPGFELVIVWRIQIDEDGKVFPKLDLLTKVPQRALELDKNRAIEAAPLGFRTLLGVLGIEAALESLIKSLCAEENN</sequence>
<dbReference type="GeneID" id="105498856"/>
<organism evidence="1 2">
    <name type="scientific">Macaca nemestrina</name>
    <name type="common">Pig-tailed macaque</name>
    <dbReference type="NCBI Taxonomy" id="9545"/>
    <lineage>
        <taxon>Eukaryota</taxon>
        <taxon>Metazoa</taxon>
        <taxon>Chordata</taxon>
        <taxon>Craniata</taxon>
        <taxon>Vertebrata</taxon>
        <taxon>Euteleostomi</taxon>
        <taxon>Mammalia</taxon>
        <taxon>Eutheria</taxon>
        <taxon>Euarchontoglires</taxon>
        <taxon>Primates</taxon>
        <taxon>Haplorrhini</taxon>
        <taxon>Catarrhini</taxon>
        <taxon>Cercopithecidae</taxon>
        <taxon>Cercopithecinae</taxon>
        <taxon>Macaca</taxon>
    </lineage>
</organism>
<dbReference type="GO" id="GO:0034080">
    <property type="term" value="P:CENP-A containing chromatin assembly"/>
    <property type="evidence" value="ECO:0007669"/>
    <property type="project" value="InterPro"/>
</dbReference>
<dbReference type="Ensembl" id="ENSMNET00000059543.1">
    <property type="protein sequence ID" value="ENSMNEP00000035090.1"/>
    <property type="gene ID" value="ENSMNEG00000040692.1"/>
</dbReference>
<dbReference type="InterPro" id="IPR027801">
    <property type="entry name" value="CENP-P"/>
</dbReference>
<dbReference type="GO" id="GO:0005730">
    <property type="term" value="C:nucleolus"/>
    <property type="evidence" value="ECO:0007669"/>
    <property type="project" value="Ensembl"/>
</dbReference>
<dbReference type="Bgee" id="ENSMNEG00000040692">
    <property type="expression patterns" value="Expressed in thymus and 12 other cell types or tissues"/>
</dbReference>
<dbReference type="GO" id="GO:0005654">
    <property type="term" value="C:nucleoplasm"/>
    <property type="evidence" value="ECO:0007669"/>
    <property type="project" value="Ensembl"/>
</dbReference>
<evidence type="ECO:0000313" key="2">
    <source>
        <dbReference type="Proteomes" id="UP000233120"/>
    </source>
</evidence>
<dbReference type="PANTHER" id="PTHR28577">
    <property type="entry name" value="CENTROMERE PROTEIN P"/>
    <property type="match status" value="1"/>
</dbReference>